<evidence type="ECO:0000313" key="2">
    <source>
        <dbReference type="EMBL" id="GIL31398.1"/>
    </source>
</evidence>
<sequence>MRGEGAWPPHRGWGRGRGGAQPEPPSAADAAGWIRGRLPDEWFVEPPTITVDREEILIVGAIPPPEATGDEPGTEAERAGAEQGRIARFREQTRDERIGIAQQVEHRYRRHASWGVTCGETRELFTTQSVPVMTRLRQPQRVVLDTLVDAGVARSRSEALAWCVRLVGEHADAWLGELRGAMSTVEDLRRKGPDLG</sequence>
<dbReference type="Proteomes" id="UP000614996">
    <property type="component" value="Unassembled WGS sequence"/>
</dbReference>
<evidence type="ECO:0008006" key="4">
    <source>
        <dbReference type="Google" id="ProtNLM"/>
    </source>
</evidence>
<feature type="region of interest" description="Disordered" evidence="1">
    <location>
        <begin position="1"/>
        <end position="32"/>
    </location>
</feature>
<protein>
    <recommendedName>
        <fullName evidence="4">Smu12A</fullName>
    </recommendedName>
</protein>
<organism evidence="2 3">
    <name type="scientific">Actinocatenispora comari</name>
    <dbReference type="NCBI Taxonomy" id="2807577"/>
    <lineage>
        <taxon>Bacteria</taxon>
        <taxon>Bacillati</taxon>
        <taxon>Actinomycetota</taxon>
        <taxon>Actinomycetes</taxon>
        <taxon>Micromonosporales</taxon>
        <taxon>Micromonosporaceae</taxon>
        <taxon>Actinocatenispora</taxon>
    </lineage>
</organism>
<accession>A0A8J4AM89</accession>
<dbReference type="RefSeq" id="WP_207128973.1">
    <property type="nucleotide sequence ID" value="NZ_BOPO01000143.1"/>
</dbReference>
<comment type="caution">
    <text evidence="2">The sequence shown here is derived from an EMBL/GenBank/DDBJ whole genome shotgun (WGS) entry which is preliminary data.</text>
</comment>
<gene>
    <name evidence="2" type="ORF">NUM_66520</name>
</gene>
<feature type="compositionally biased region" description="Low complexity" evidence="1">
    <location>
        <begin position="1"/>
        <end position="11"/>
    </location>
</feature>
<evidence type="ECO:0000256" key="1">
    <source>
        <dbReference type="SAM" id="MobiDB-lite"/>
    </source>
</evidence>
<reference evidence="3" key="1">
    <citation type="journal article" date="2021" name="Int. J. Syst. Evol. Microbiol.">
        <title>Actinocatenispora comari sp. nov., an endophytic actinomycete isolated from aerial parts of Comarum salesowianum.</title>
        <authorList>
            <person name="Oyunbileg N."/>
            <person name="Iizaka Y."/>
            <person name="Hamada M."/>
            <person name="Davaapurev B.O."/>
            <person name="Fukumoto A."/>
            <person name="Tsetseg B."/>
            <person name="Kato F."/>
            <person name="Tamura T."/>
            <person name="Batkhuu J."/>
            <person name="Anzai Y."/>
        </authorList>
    </citation>
    <scope>NUCLEOTIDE SEQUENCE [LARGE SCALE GENOMIC DNA]</scope>
    <source>
        <strain evidence="3">NUM-2625</strain>
    </source>
</reference>
<proteinExistence type="predicted"/>
<dbReference type="EMBL" id="BOPO01000143">
    <property type="protein sequence ID" value="GIL31398.1"/>
    <property type="molecule type" value="Genomic_DNA"/>
</dbReference>
<name>A0A8J4AM89_9ACTN</name>
<evidence type="ECO:0000313" key="3">
    <source>
        <dbReference type="Proteomes" id="UP000614996"/>
    </source>
</evidence>
<dbReference type="AlphaFoldDB" id="A0A8J4AM89"/>
<keyword evidence="3" id="KW-1185">Reference proteome</keyword>